<sequence length="74" mass="8800">MKQRDEHELICIMEETAERMKLAEETYRKVREEEQSIIRIKDDIMLENICSLNEAKSLLKLKLSFSKKNEALSK</sequence>
<dbReference type="GO" id="GO:0016874">
    <property type="term" value="F:ligase activity"/>
    <property type="evidence" value="ECO:0007669"/>
    <property type="project" value="UniProtKB-KW"/>
</dbReference>
<evidence type="ECO:0000313" key="2">
    <source>
        <dbReference type="Proteomes" id="UP001558632"/>
    </source>
</evidence>
<reference evidence="1 2" key="1">
    <citation type="submission" date="2024-07" db="EMBL/GenBank/DDBJ databases">
        <title>Enhanced genomic and transcriptomic resources for Trichinella pseudospiralis and T. spiralis underpin the discovery of pronounced molecular differences between stages and species.</title>
        <authorList>
            <person name="Pasi K.K."/>
            <person name="La Rosa G."/>
            <person name="Gomez-Morales M.A."/>
            <person name="Tosini F."/>
            <person name="Sumanam S."/>
            <person name="Young N.D."/>
            <person name="Chang B.C."/>
            <person name="Robin G.B."/>
        </authorList>
    </citation>
    <scope>NUCLEOTIDE SEQUENCE [LARGE SCALE GENOMIC DNA]</scope>
    <source>
        <strain evidence="1">ISS534</strain>
    </source>
</reference>
<comment type="caution">
    <text evidence="1">The sequence shown here is derived from an EMBL/GenBank/DDBJ whole genome shotgun (WGS) entry which is preliminary data.</text>
</comment>
<accession>A0ABR3KZL6</accession>
<dbReference type="EMBL" id="JBEUSY010000132">
    <property type="protein sequence ID" value="KAL1244874.1"/>
    <property type="molecule type" value="Genomic_DNA"/>
</dbReference>
<name>A0ABR3KZL6_TRISP</name>
<evidence type="ECO:0000313" key="1">
    <source>
        <dbReference type="EMBL" id="KAL1244874.1"/>
    </source>
</evidence>
<dbReference type="Proteomes" id="UP001558632">
    <property type="component" value="Unassembled WGS sequence"/>
</dbReference>
<keyword evidence="1" id="KW-0436">Ligase</keyword>
<gene>
    <name evidence="1" type="ORF">TSPI_05986</name>
</gene>
<protein>
    <submittedName>
        <fullName evidence="1">Serine--tRNA ligase</fullName>
    </submittedName>
</protein>
<organism evidence="1 2">
    <name type="scientific">Trichinella spiralis</name>
    <name type="common">Trichina worm</name>
    <dbReference type="NCBI Taxonomy" id="6334"/>
    <lineage>
        <taxon>Eukaryota</taxon>
        <taxon>Metazoa</taxon>
        <taxon>Ecdysozoa</taxon>
        <taxon>Nematoda</taxon>
        <taxon>Enoplea</taxon>
        <taxon>Dorylaimia</taxon>
        <taxon>Trichinellida</taxon>
        <taxon>Trichinellidae</taxon>
        <taxon>Trichinella</taxon>
    </lineage>
</organism>
<keyword evidence="2" id="KW-1185">Reference proteome</keyword>
<proteinExistence type="predicted"/>